<dbReference type="InterPro" id="IPR045888">
    <property type="entry name" value="Erv"/>
</dbReference>
<comment type="similarity">
    <text evidence="2">Belongs to the ERGIC family.</text>
</comment>
<evidence type="ECO:0000256" key="6">
    <source>
        <dbReference type="SAM" id="Phobius"/>
    </source>
</evidence>
<dbReference type="GO" id="GO:0006890">
    <property type="term" value="P:retrograde vesicle-mediated transport, Golgi to endoplasmic reticulum"/>
    <property type="evidence" value="ECO:0007669"/>
    <property type="project" value="TreeGrafter"/>
</dbReference>
<evidence type="ECO:0000313" key="9">
    <source>
        <dbReference type="EMBL" id="PVU99028.1"/>
    </source>
</evidence>
<evidence type="ECO:0000256" key="5">
    <source>
        <dbReference type="ARBA" id="ARBA00023136"/>
    </source>
</evidence>
<accession>A0A2T9Z347</accession>
<keyword evidence="4 6" id="KW-1133">Transmembrane helix</keyword>
<evidence type="ECO:0000259" key="7">
    <source>
        <dbReference type="Pfam" id="PF07970"/>
    </source>
</evidence>
<dbReference type="Pfam" id="PF13850">
    <property type="entry name" value="ERGIC_N"/>
    <property type="match status" value="1"/>
</dbReference>
<protein>
    <recommendedName>
        <fullName evidence="11">Endoplasmic reticulum vesicle transporter C-terminal domain-containing protein</fullName>
    </recommendedName>
</protein>
<sequence>MLSSFKKFDIFTKVDESSESRTTHGGIVSIAVTLAIFFAFFLELSEYLKYQERHEFTVDDIRQHRLNINFDITVNAECSSLRIDLVDVSGKSNVKSNVIKENSLFNIDKARLLSDKKKPKTEIDHVHDIIKLSAKKRKFKSSSVLRFKDPSKVGCRFYGTLSTNKVKGSLRITNGNNFLRQVFRGAGNGNFTHVIDELSFGNFYPSLINPLDETFQVSENESTTFQYFVSIIPTVYTGTNGKTLVTSQYAVNQVALDADSVDSVPGIFFTYDIEPILVNITELRIPFSKFLIRICSMIGGIFVSVGLLLKLVDHSSTSLAGKKHNREYSTGILDTQNSFKANNFESKSF</sequence>
<keyword evidence="3 6" id="KW-0812">Transmembrane</keyword>
<dbReference type="InterPro" id="IPR012936">
    <property type="entry name" value="Erv_C"/>
</dbReference>
<dbReference type="GO" id="GO:0016020">
    <property type="term" value="C:membrane"/>
    <property type="evidence" value="ECO:0007669"/>
    <property type="project" value="UniProtKB-SubCell"/>
</dbReference>
<evidence type="ECO:0008006" key="11">
    <source>
        <dbReference type="Google" id="ProtNLM"/>
    </source>
</evidence>
<evidence type="ECO:0000256" key="2">
    <source>
        <dbReference type="ARBA" id="ARBA00005648"/>
    </source>
</evidence>
<keyword evidence="5 6" id="KW-0472">Membrane</keyword>
<dbReference type="STRING" id="61424.A0A2T9Z347"/>
<proteinExistence type="inferred from homology"/>
<dbReference type="Proteomes" id="UP000245699">
    <property type="component" value="Unassembled WGS sequence"/>
</dbReference>
<evidence type="ECO:0000259" key="8">
    <source>
        <dbReference type="Pfam" id="PF13850"/>
    </source>
</evidence>
<comment type="caution">
    <text evidence="9">The sequence shown here is derived from an EMBL/GenBank/DDBJ whole genome shotgun (WGS) entry which is preliminary data.</text>
</comment>
<dbReference type="AlphaFoldDB" id="A0A2T9Z347"/>
<feature type="domain" description="Endoplasmic reticulum vesicle transporter N-terminal" evidence="8">
    <location>
        <begin position="5"/>
        <end position="92"/>
    </location>
</feature>
<dbReference type="GO" id="GO:0005783">
    <property type="term" value="C:endoplasmic reticulum"/>
    <property type="evidence" value="ECO:0007669"/>
    <property type="project" value="TreeGrafter"/>
</dbReference>
<feature type="transmembrane region" description="Helical" evidence="6">
    <location>
        <begin position="290"/>
        <end position="309"/>
    </location>
</feature>
<organism evidence="9 10">
    <name type="scientific">Furculomyces boomerangus</name>
    <dbReference type="NCBI Taxonomy" id="61424"/>
    <lineage>
        <taxon>Eukaryota</taxon>
        <taxon>Fungi</taxon>
        <taxon>Fungi incertae sedis</taxon>
        <taxon>Zoopagomycota</taxon>
        <taxon>Kickxellomycotina</taxon>
        <taxon>Harpellomycetes</taxon>
        <taxon>Harpellales</taxon>
        <taxon>Harpellaceae</taxon>
        <taxon>Furculomyces</taxon>
    </lineage>
</organism>
<dbReference type="OrthoDB" id="5541786at2759"/>
<evidence type="ECO:0000256" key="4">
    <source>
        <dbReference type="ARBA" id="ARBA00022989"/>
    </source>
</evidence>
<comment type="subcellular location">
    <subcellularLocation>
        <location evidence="1">Membrane</location>
        <topology evidence="1">Multi-pass membrane protein</topology>
    </subcellularLocation>
</comment>
<dbReference type="GO" id="GO:0030134">
    <property type="term" value="C:COPII-coated ER to Golgi transport vesicle"/>
    <property type="evidence" value="ECO:0007669"/>
    <property type="project" value="TreeGrafter"/>
</dbReference>
<dbReference type="Pfam" id="PF07970">
    <property type="entry name" value="COPIIcoated_ERV"/>
    <property type="match status" value="1"/>
</dbReference>
<dbReference type="InterPro" id="IPR039542">
    <property type="entry name" value="Erv_N"/>
</dbReference>
<evidence type="ECO:0000313" key="10">
    <source>
        <dbReference type="Proteomes" id="UP000245699"/>
    </source>
</evidence>
<feature type="transmembrane region" description="Helical" evidence="6">
    <location>
        <begin position="26"/>
        <end position="44"/>
    </location>
</feature>
<gene>
    <name evidence="9" type="ORF">BB559_001080</name>
</gene>
<dbReference type="EMBL" id="MBFT01000057">
    <property type="protein sequence ID" value="PVU99028.1"/>
    <property type="molecule type" value="Genomic_DNA"/>
</dbReference>
<feature type="domain" description="Endoplasmic reticulum vesicle transporter C-terminal" evidence="7">
    <location>
        <begin position="146"/>
        <end position="307"/>
    </location>
</feature>
<keyword evidence="10" id="KW-1185">Reference proteome</keyword>
<dbReference type="PANTHER" id="PTHR10984">
    <property type="entry name" value="ENDOPLASMIC RETICULUM-GOLGI INTERMEDIATE COMPARTMENT PROTEIN"/>
    <property type="match status" value="1"/>
</dbReference>
<evidence type="ECO:0000256" key="1">
    <source>
        <dbReference type="ARBA" id="ARBA00004141"/>
    </source>
</evidence>
<name>A0A2T9Z347_9FUNG</name>
<evidence type="ECO:0000256" key="3">
    <source>
        <dbReference type="ARBA" id="ARBA00022692"/>
    </source>
</evidence>
<reference evidence="9 10" key="1">
    <citation type="journal article" date="2018" name="MBio">
        <title>Comparative Genomics Reveals the Core Gene Toolbox for the Fungus-Insect Symbiosis.</title>
        <authorList>
            <person name="Wang Y."/>
            <person name="Stata M."/>
            <person name="Wang W."/>
            <person name="Stajich J.E."/>
            <person name="White M.M."/>
            <person name="Moncalvo J.M."/>
        </authorList>
    </citation>
    <scope>NUCLEOTIDE SEQUENCE [LARGE SCALE GENOMIC DNA]</scope>
    <source>
        <strain evidence="9 10">AUS-77-4</strain>
    </source>
</reference>
<dbReference type="GO" id="GO:0006888">
    <property type="term" value="P:endoplasmic reticulum to Golgi vesicle-mediated transport"/>
    <property type="evidence" value="ECO:0007669"/>
    <property type="project" value="TreeGrafter"/>
</dbReference>
<dbReference type="PANTHER" id="PTHR10984:SF25">
    <property type="entry name" value="ENDOPLASMIC RETICULUM-GOLGI INTERMEDIATE COMPARTMENT PROTEIN 3"/>
    <property type="match status" value="1"/>
</dbReference>